<dbReference type="InterPro" id="IPR050595">
    <property type="entry name" value="Bact_response_regulator"/>
</dbReference>
<feature type="domain" description="Response regulatory" evidence="3">
    <location>
        <begin position="10"/>
        <end position="123"/>
    </location>
</feature>
<dbReference type="RefSeq" id="WP_188716661.1">
    <property type="nucleotide sequence ID" value="NZ_BMIV01000019.1"/>
</dbReference>
<keyword evidence="1 2" id="KW-0597">Phosphoprotein</keyword>
<dbReference type="Proteomes" id="UP000640509">
    <property type="component" value="Unassembled WGS sequence"/>
</dbReference>
<organism evidence="4 5">
    <name type="scientific">Paracoccus acridae</name>
    <dbReference type="NCBI Taxonomy" id="1795310"/>
    <lineage>
        <taxon>Bacteria</taxon>
        <taxon>Pseudomonadati</taxon>
        <taxon>Pseudomonadota</taxon>
        <taxon>Alphaproteobacteria</taxon>
        <taxon>Rhodobacterales</taxon>
        <taxon>Paracoccaceae</taxon>
        <taxon>Paracoccus</taxon>
    </lineage>
</organism>
<dbReference type="SUPFAM" id="SSF52172">
    <property type="entry name" value="CheY-like"/>
    <property type="match status" value="1"/>
</dbReference>
<evidence type="ECO:0000259" key="3">
    <source>
        <dbReference type="PROSITE" id="PS50110"/>
    </source>
</evidence>
<dbReference type="InterPro" id="IPR011006">
    <property type="entry name" value="CheY-like_superfamily"/>
</dbReference>
<dbReference type="SMART" id="SM00448">
    <property type="entry name" value="REC"/>
    <property type="match status" value="1"/>
</dbReference>
<dbReference type="InterPro" id="IPR001789">
    <property type="entry name" value="Sig_transdc_resp-reg_receiver"/>
</dbReference>
<dbReference type="Gene3D" id="3.40.50.2300">
    <property type="match status" value="1"/>
</dbReference>
<evidence type="ECO:0000256" key="2">
    <source>
        <dbReference type="PROSITE-ProRule" id="PRU00169"/>
    </source>
</evidence>
<feature type="modified residue" description="4-aspartylphosphate" evidence="2">
    <location>
        <position position="60"/>
    </location>
</feature>
<dbReference type="PROSITE" id="PS50110">
    <property type="entry name" value="RESPONSE_REGULATORY"/>
    <property type="match status" value="1"/>
</dbReference>
<proteinExistence type="predicted"/>
<dbReference type="EMBL" id="BMIV01000019">
    <property type="protein sequence ID" value="GGF78325.1"/>
    <property type="molecule type" value="Genomic_DNA"/>
</dbReference>
<evidence type="ECO:0000313" key="5">
    <source>
        <dbReference type="Proteomes" id="UP000640509"/>
    </source>
</evidence>
<dbReference type="PANTHER" id="PTHR44591:SF3">
    <property type="entry name" value="RESPONSE REGULATORY DOMAIN-CONTAINING PROTEIN"/>
    <property type="match status" value="1"/>
</dbReference>
<evidence type="ECO:0000256" key="1">
    <source>
        <dbReference type="ARBA" id="ARBA00022553"/>
    </source>
</evidence>
<protein>
    <recommendedName>
        <fullName evidence="3">Response regulatory domain-containing protein</fullName>
    </recommendedName>
</protein>
<dbReference type="Pfam" id="PF00072">
    <property type="entry name" value="Response_reg"/>
    <property type="match status" value="1"/>
</dbReference>
<accession>A0ABQ1VNB0</accession>
<keyword evidence="5" id="KW-1185">Reference proteome</keyword>
<sequence>MEFHDQNSFAILVVEDEPLLLMDAVDMIEDAGFRTYQARSAGTALALMERHDDIRVLFTDIDMPGSMNGIDLAARVRDQWPPTVILVTSGIVGLTKDTLPDGARFFPKPYSANHIIGTLARIAADLGRG</sequence>
<name>A0ABQ1VNB0_9RHOB</name>
<comment type="caution">
    <text evidence="4">The sequence shown here is derived from an EMBL/GenBank/DDBJ whole genome shotgun (WGS) entry which is preliminary data.</text>
</comment>
<dbReference type="PANTHER" id="PTHR44591">
    <property type="entry name" value="STRESS RESPONSE REGULATOR PROTEIN 1"/>
    <property type="match status" value="1"/>
</dbReference>
<reference evidence="5" key="1">
    <citation type="journal article" date="2019" name="Int. J. Syst. Evol. Microbiol.">
        <title>The Global Catalogue of Microorganisms (GCM) 10K type strain sequencing project: providing services to taxonomists for standard genome sequencing and annotation.</title>
        <authorList>
            <consortium name="The Broad Institute Genomics Platform"/>
            <consortium name="The Broad Institute Genome Sequencing Center for Infectious Disease"/>
            <person name="Wu L."/>
            <person name="Ma J."/>
        </authorList>
    </citation>
    <scope>NUCLEOTIDE SEQUENCE [LARGE SCALE GENOMIC DNA]</scope>
    <source>
        <strain evidence="5">CGMCC 1.15419</strain>
    </source>
</reference>
<evidence type="ECO:0000313" key="4">
    <source>
        <dbReference type="EMBL" id="GGF78325.1"/>
    </source>
</evidence>
<gene>
    <name evidence="4" type="ORF">GCM10011402_33690</name>
</gene>